<protein>
    <recommendedName>
        <fullName evidence="6">Probable hydrogen peroxide-inducible genes activator</fullName>
    </recommendedName>
</protein>
<reference evidence="9" key="2">
    <citation type="submission" date="2020-02" db="EMBL/GenBank/DDBJ databases">
        <authorList>
            <person name="Matsumoto Y."/>
            <person name="Kinjo T."/>
            <person name="Motooka D."/>
            <person name="Nabeya D."/>
            <person name="Jung N."/>
            <person name="Uechi K."/>
            <person name="Horii T."/>
            <person name="Iida T."/>
            <person name="Fujita J."/>
            <person name="Nakamura S."/>
        </authorList>
    </citation>
    <scope>NUCLEOTIDE SEQUENCE</scope>
    <source>
        <strain evidence="9">JCM 12375</strain>
    </source>
</reference>
<keyword evidence="2" id="KW-0805">Transcription regulation</keyword>
<evidence type="ECO:0000256" key="1">
    <source>
        <dbReference type="ARBA" id="ARBA00009437"/>
    </source>
</evidence>
<evidence type="ECO:0000256" key="7">
    <source>
        <dbReference type="ARBA" id="ARBA00056658"/>
    </source>
</evidence>
<evidence type="ECO:0000313" key="11">
    <source>
        <dbReference type="Proteomes" id="UP000465622"/>
    </source>
</evidence>
<dbReference type="PRINTS" id="PR00039">
    <property type="entry name" value="HTHLYSR"/>
</dbReference>
<dbReference type="RefSeq" id="WP_179976786.1">
    <property type="nucleotide sequence ID" value="NZ_AP022567.1"/>
</dbReference>
<dbReference type="Proteomes" id="UP001241092">
    <property type="component" value="Chromosome"/>
</dbReference>
<comment type="function">
    <text evidence="7">Required for the induction the katG gene for catalase. Involved in the response to hydrogen peroxide.</text>
</comment>
<dbReference type="GO" id="GO:0032993">
    <property type="term" value="C:protein-DNA complex"/>
    <property type="evidence" value="ECO:0007669"/>
    <property type="project" value="TreeGrafter"/>
</dbReference>
<dbReference type="Gene3D" id="1.10.10.10">
    <property type="entry name" value="Winged helix-like DNA-binding domain superfamily/Winged helix DNA-binding domain"/>
    <property type="match status" value="1"/>
</dbReference>
<reference evidence="9 11" key="1">
    <citation type="journal article" date="2019" name="Emerg. Microbes Infect.">
        <title>Comprehensive subspecies identification of 175 nontuberculous mycobacteria species based on 7547 genomic profiles.</title>
        <authorList>
            <person name="Matsumoto Y."/>
            <person name="Kinjo T."/>
            <person name="Motooka D."/>
            <person name="Nabeya D."/>
            <person name="Jung N."/>
            <person name="Uechi K."/>
            <person name="Horii T."/>
            <person name="Iida T."/>
            <person name="Fujita J."/>
            <person name="Nakamura S."/>
        </authorList>
    </citation>
    <scope>NUCLEOTIDE SEQUENCE [LARGE SCALE GENOMIC DNA]</scope>
    <source>
        <strain evidence="9 11">JCM 12375</strain>
    </source>
</reference>
<feature type="domain" description="HTH lysR-type" evidence="8">
    <location>
        <begin position="6"/>
        <end position="63"/>
    </location>
</feature>
<dbReference type="PROSITE" id="PS50931">
    <property type="entry name" value="HTH_LYSR"/>
    <property type="match status" value="1"/>
</dbReference>
<evidence type="ECO:0000256" key="6">
    <source>
        <dbReference type="ARBA" id="ARBA00040885"/>
    </source>
</evidence>
<keyword evidence="11" id="KW-1185">Reference proteome</keyword>
<dbReference type="AlphaFoldDB" id="A0AAI8U134"/>
<dbReference type="Proteomes" id="UP000465622">
    <property type="component" value="Chromosome"/>
</dbReference>
<dbReference type="SUPFAM" id="SSF46785">
    <property type="entry name" value="Winged helix' DNA-binding domain"/>
    <property type="match status" value="1"/>
</dbReference>
<dbReference type="InterPro" id="IPR005119">
    <property type="entry name" value="LysR_subst-bd"/>
</dbReference>
<evidence type="ECO:0000256" key="4">
    <source>
        <dbReference type="ARBA" id="ARBA00023159"/>
    </source>
</evidence>
<dbReference type="FunFam" id="1.10.10.10:FF:000001">
    <property type="entry name" value="LysR family transcriptional regulator"/>
    <property type="match status" value="1"/>
</dbReference>
<dbReference type="Gene3D" id="3.40.190.10">
    <property type="entry name" value="Periplasmic binding protein-like II"/>
    <property type="match status" value="2"/>
</dbReference>
<evidence type="ECO:0000256" key="3">
    <source>
        <dbReference type="ARBA" id="ARBA00023125"/>
    </source>
</evidence>
<evidence type="ECO:0000313" key="9">
    <source>
        <dbReference type="EMBL" id="BBX38078.1"/>
    </source>
</evidence>
<dbReference type="InterPro" id="IPR036388">
    <property type="entry name" value="WH-like_DNA-bd_sf"/>
</dbReference>
<dbReference type="SUPFAM" id="SSF53850">
    <property type="entry name" value="Periplasmic binding protein-like II"/>
    <property type="match status" value="1"/>
</dbReference>
<keyword evidence="5" id="KW-0804">Transcription</keyword>
<evidence type="ECO:0000256" key="5">
    <source>
        <dbReference type="ARBA" id="ARBA00023163"/>
    </source>
</evidence>
<accession>A0AAI8U134</accession>
<evidence type="ECO:0000313" key="12">
    <source>
        <dbReference type="Proteomes" id="UP001241092"/>
    </source>
</evidence>
<evidence type="ECO:0000259" key="8">
    <source>
        <dbReference type="PROSITE" id="PS50931"/>
    </source>
</evidence>
<keyword evidence="3" id="KW-0238">DNA-binding</keyword>
<dbReference type="Pfam" id="PF00126">
    <property type="entry name" value="HTH_1"/>
    <property type="match status" value="1"/>
</dbReference>
<evidence type="ECO:0000256" key="2">
    <source>
        <dbReference type="ARBA" id="ARBA00023015"/>
    </source>
</evidence>
<organism evidence="10 12">
    <name type="scientific">Mycolicibacterium mageritense</name>
    <name type="common">Mycobacterium mageritense</name>
    <dbReference type="NCBI Taxonomy" id="53462"/>
    <lineage>
        <taxon>Bacteria</taxon>
        <taxon>Bacillati</taxon>
        <taxon>Actinomycetota</taxon>
        <taxon>Actinomycetes</taxon>
        <taxon>Mycobacteriales</taxon>
        <taxon>Mycobacteriaceae</taxon>
        <taxon>Mycolicibacterium</taxon>
    </lineage>
</organism>
<name>A0AAI8U134_MYCME</name>
<sequence length="292" mass="31038">MTTRIPDLRRLRHFIAVADAGSFTAAATSLHLSQQALSSSVQQLEKELGAALFTRVGRRVAPTRAGKLLLDEGRTLLAAARTVAQHVERTAAGAEEIYVVGHTPALGGAEVYEIMEPAIEAFAETSFTFRQLYPDQLVDGVLDGTVQLGLRRGVVPTNVLSTAVVSYHRVRLAVPAGHRLAERGMVDIEDLAGERLALWAPPGSSYYSDFLLSACRRAGFEPDYVVSRVQGSATVAAPLTTGAIAFVTTPAGPAMGGRVTVVDLEPELLVGVQALWQRHTSSAVRDAIVAGS</sequence>
<dbReference type="GO" id="GO:0003677">
    <property type="term" value="F:DNA binding"/>
    <property type="evidence" value="ECO:0007669"/>
    <property type="project" value="UniProtKB-KW"/>
</dbReference>
<proteinExistence type="inferred from homology"/>
<dbReference type="EMBL" id="AP022567">
    <property type="protein sequence ID" value="BBX38078.1"/>
    <property type="molecule type" value="Genomic_DNA"/>
</dbReference>
<gene>
    <name evidence="10" type="primary">hdfR_6</name>
    <name evidence="10" type="ORF">hbim_06684</name>
    <name evidence="9" type="ORF">MMAGJ_73600</name>
</gene>
<dbReference type="PANTHER" id="PTHR30346">
    <property type="entry name" value="TRANSCRIPTIONAL DUAL REGULATOR HCAR-RELATED"/>
    <property type="match status" value="1"/>
</dbReference>
<dbReference type="EMBL" id="AP027452">
    <property type="protein sequence ID" value="BDY32714.1"/>
    <property type="molecule type" value="Genomic_DNA"/>
</dbReference>
<dbReference type="Pfam" id="PF03466">
    <property type="entry name" value="LysR_substrate"/>
    <property type="match status" value="1"/>
</dbReference>
<keyword evidence="4" id="KW-0010">Activator</keyword>
<dbReference type="PANTHER" id="PTHR30346:SF17">
    <property type="entry name" value="LYSR FAMILY TRANSCRIPTIONAL REGULATOR"/>
    <property type="match status" value="1"/>
</dbReference>
<reference evidence="10" key="3">
    <citation type="submission" date="2023-03" db="EMBL/GenBank/DDBJ databases">
        <title>Draft genome sequence of a Mycolicibacterium mageritense strain H4_3_1 isolated from a hybrid biological-inorganic system reactor.</title>
        <authorList>
            <person name="Feng X."/>
            <person name="Kazama D."/>
            <person name="Sato K."/>
            <person name="Kobayashi H."/>
        </authorList>
    </citation>
    <scope>NUCLEOTIDE SEQUENCE</scope>
    <source>
        <strain evidence="10">H4_3_1</strain>
    </source>
</reference>
<dbReference type="InterPro" id="IPR000847">
    <property type="entry name" value="LysR_HTH_N"/>
</dbReference>
<dbReference type="InterPro" id="IPR036390">
    <property type="entry name" value="WH_DNA-bd_sf"/>
</dbReference>
<dbReference type="GO" id="GO:0003700">
    <property type="term" value="F:DNA-binding transcription factor activity"/>
    <property type="evidence" value="ECO:0007669"/>
    <property type="project" value="InterPro"/>
</dbReference>
<evidence type="ECO:0000313" key="10">
    <source>
        <dbReference type="EMBL" id="BDY32714.1"/>
    </source>
</evidence>
<comment type="similarity">
    <text evidence="1">Belongs to the LysR transcriptional regulatory family.</text>
</comment>